<dbReference type="PROSITE" id="PS00165">
    <property type="entry name" value="DEHYDRATASE_SER_THR"/>
    <property type="match status" value="1"/>
</dbReference>
<comment type="cofactor">
    <cofactor evidence="1">
        <name>pyridoxal 5'-phosphate</name>
        <dbReference type="ChEBI" id="CHEBI:597326"/>
    </cofactor>
</comment>
<protein>
    <submittedName>
        <fullName evidence="5">Threonine dehydratase</fullName>
        <ecNumber evidence="5">4.3.1.19</ecNumber>
    </submittedName>
</protein>
<evidence type="ECO:0000256" key="2">
    <source>
        <dbReference type="ARBA" id="ARBA00022898"/>
    </source>
</evidence>
<keyword evidence="3 5" id="KW-0456">Lyase</keyword>
<dbReference type="Pfam" id="PF00291">
    <property type="entry name" value="PALP"/>
    <property type="match status" value="1"/>
</dbReference>
<accession>A0ABV8UF69</accession>
<dbReference type="EMBL" id="JBHSCW010000001">
    <property type="protein sequence ID" value="MFC4349926.1"/>
    <property type="molecule type" value="Genomic_DNA"/>
</dbReference>
<comment type="caution">
    <text evidence="5">The sequence shown here is derived from an EMBL/GenBank/DDBJ whole genome shotgun (WGS) entry which is preliminary data.</text>
</comment>
<dbReference type="InterPro" id="IPR000634">
    <property type="entry name" value="Ser/Thr_deHydtase_PyrdxlP-BS"/>
</dbReference>
<dbReference type="PANTHER" id="PTHR48078">
    <property type="entry name" value="THREONINE DEHYDRATASE, MITOCHONDRIAL-RELATED"/>
    <property type="match status" value="1"/>
</dbReference>
<feature type="domain" description="Tryptophan synthase beta chain-like PALP" evidence="4">
    <location>
        <begin position="17"/>
        <end position="303"/>
    </location>
</feature>
<sequence length="324" mass="34526">MFSAADLDQAETIVREALPPTPQICWPQLSARLGTELWVKHENHTPVGAFKIRGGLVYMKNRRASAAPLKGIVSATRGNHGQSLAFAGQRHGISVTIVVPEGNCPEKNAAMRALGARLVESGKDFDEARSVAAELAEREGLESVPSFHPHLVTGVATYAKEFFAAQPDLDVVYAPIGMGSGICGLIRTRDLMGLSTQIVGVVTKGAPAYALSYEAGRVISTEKAETLADGMACRQPMDEALEMVRAGAERMVTLEEEEIADAIRAYYTDTHNLAEGAGAAPLAAALQERDRLAGKKVGVVLSGGNIARDLLVRLLSREETPRAA</sequence>
<dbReference type="CDD" id="cd01562">
    <property type="entry name" value="Thr-dehyd"/>
    <property type="match status" value="1"/>
</dbReference>
<dbReference type="InterPro" id="IPR050147">
    <property type="entry name" value="Ser/Thr_Dehydratase"/>
</dbReference>
<gene>
    <name evidence="5" type="ORF">ACFOW6_00055</name>
</gene>
<dbReference type="GO" id="GO:0004794">
    <property type="term" value="F:threonine deaminase activity"/>
    <property type="evidence" value="ECO:0007669"/>
    <property type="project" value="UniProtKB-EC"/>
</dbReference>
<evidence type="ECO:0000256" key="3">
    <source>
        <dbReference type="ARBA" id="ARBA00023239"/>
    </source>
</evidence>
<dbReference type="EC" id="4.3.1.19" evidence="5"/>
<proteinExistence type="predicted"/>
<organism evidence="5 6">
    <name type="scientific">Fodinicurvata halophila</name>
    <dbReference type="NCBI Taxonomy" id="1419723"/>
    <lineage>
        <taxon>Bacteria</taxon>
        <taxon>Pseudomonadati</taxon>
        <taxon>Pseudomonadota</taxon>
        <taxon>Alphaproteobacteria</taxon>
        <taxon>Rhodospirillales</taxon>
        <taxon>Rhodovibrionaceae</taxon>
        <taxon>Fodinicurvata</taxon>
    </lineage>
</organism>
<dbReference type="InterPro" id="IPR036052">
    <property type="entry name" value="TrpB-like_PALP_sf"/>
</dbReference>
<evidence type="ECO:0000313" key="6">
    <source>
        <dbReference type="Proteomes" id="UP001595799"/>
    </source>
</evidence>
<dbReference type="PANTHER" id="PTHR48078:SF7">
    <property type="entry name" value="BLL6502 PROTEIN"/>
    <property type="match status" value="1"/>
</dbReference>
<dbReference type="SUPFAM" id="SSF53686">
    <property type="entry name" value="Tryptophan synthase beta subunit-like PLP-dependent enzymes"/>
    <property type="match status" value="1"/>
</dbReference>
<dbReference type="Gene3D" id="3.40.50.1100">
    <property type="match status" value="2"/>
</dbReference>
<reference evidence="6" key="1">
    <citation type="journal article" date="2019" name="Int. J. Syst. Evol. Microbiol.">
        <title>The Global Catalogue of Microorganisms (GCM) 10K type strain sequencing project: providing services to taxonomists for standard genome sequencing and annotation.</title>
        <authorList>
            <consortium name="The Broad Institute Genomics Platform"/>
            <consortium name="The Broad Institute Genome Sequencing Center for Infectious Disease"/>
            <person name="Wu L."/>
            <person name="Ma J."/>
        </authorList>
    </citation>
    <scope>NUCLEOTIDE SEQUENCE [LARGE SCALE GENOMIC DNA]</scope>
    <source>
        <strain evidence="6">CECT 8472</strain>
    </source>
</reference>
<dbReference type="NCBIfam" id="NF004771">
    <property type="entry name" value="PRK06110.1"/>
    <property type="match status" value="1"/>
</dbReference>
<evidence type="ECO:0000256" key="1">
    <source>
        <dbReference type="ARBA" id="ARBA00001933"/>
    </source>
</evidence>
<dbReference type="Proteomes" id="UP001595799">
    <property type="component" value="Unassembled WGS sequence"/>
</dbReference>
<keyword evidence="6" id="KW-1185">Reference proteome</keyword>
<evidence type="ECO:0000259" key="4">
    <source>
        <dbReference type="Pfam" id="PF00291"/>
    </source>
</evidence>
<evidence type="ECO:0000313" key="5">
    <source>
        <dbReference type="EMBL" id="MFC4349926.1"/>
    </source>
</evidence>
<keyword evidence="2" id="KW-0663">Pyridoxal phosphate</keyword>
<dbReference type="InterPro" id="IPR001926">
    <property type="entry name" value="TrpB-like_PALP"/>
</dbReference>
<dbReference type="RefSeq" id="WP_382419883.1">
    <property type="nucleotide sequence ID" value="NZ_JBHSCW010000001.1"/>
</dbReference>
<name>A0ABV8UF69_9PROT</name>